<evidence type="ECO:0000256" key="1">
    <source>
        <dbReference type="SAM" id="Phobius"/>
    </source>
</evidence>
<protein>
    <submittedName>
        <fullName evidence="2">Uncharacterized protein</fullName>
    </submittedName>
</protein>
<feature type="transmembrane region" description="Helical" evidence="1">
    <location>
        <begin position="6"/>
        <end position="24"/>
    </location>
</feature>
<sequence length="182" mass="19367">MEHIFPVFVIIFVVFLFYVVNLHGTTSRLERGNKGNQRMSSSSVVVLGGSSSELILGRVLEIVAHASAVEQRPGVFGGRPPVRGGDHLSFSLEDVCRGILVRFAARHSDGRGCAARIHGDGHIVAGHLVSRGGRGHALRTTRGTLAELGRRAATDPGGVVRTATQDLRLNMLTDALKSADGP</sequence>
<name>A0A8X6F5T1_TRICU</name>
<comment type="caution">
    <text evidence="2">The sequence shown here is derived from an EMBL/GenBank/DDBJ whole genome shotgun (WGS) entry which is preliminary data.</text>
</comment>
<accession>A0A8X6F5T1</accession>
<gene>
    <name evidence="2" type="ORF">TNCT_11891</name>
</gene>
<keyword evidence="3" id="KW-1185">Reference proteome</keyword>
<proteinExistence type="predicted"/>
<dbReference type="Proteomes" id="UP000887116">
    <property type="component" value="Unassembled WGS sequence"/>
</dbReference>
<organism evidence="2 3">
    <name type="scientific">Trichonephila clavata</name>
    <name type="common">Joro spider</name>
    <name type="synonym">Nephila clavata</name>
    <dbReference type="NCBI Taxonomy" id="2740835"/>
    <lineage>
        <taxon>Eukaryota</taxon>
        <taxon>Metazoa</taxon>
        <taxon>Ecdysozoa</taxon>
        <taxon>Arthropoda</taxon>
        <taxon>Chelicerata</taxon>
        <taxon>Arachnida</taxon>
        <taxon>Araneae</taxon>
        <taxon>Araneomorphae</taxon>
        <taxon>Entelegynae</taxon>
        <taxon>Araneoidea</taxon>
        <taxon>Nephilidae</taxon>
        <taxon>Trichonephila</taxon>
    </lineage>
</organism>
<keyword evidence="1" id="KW-0472">Membrane</keyword>
<keyword evidence="1" id="KW-1133">Transmembrane helix</keyword>
<evidence type="ECO:0000313" key="2">
    <source>
        <dbReference type="EMBL" id="GFQ71813.1"/>
    </source>
</evidence>
<reference evidence="2" key="1">
    <citation type="submission" date="2020-07" db="EMBL/GenBank/DDBJ databases">
        <title>Multicomponent nature underlies the extraordinary mechanical properties of spider dragline silk.</title>
        <authorList>
            <person name="Kono N."/>
            <person name="Nakamura H."/>
            <person name="Mori M."/>
            <person name="Yoshida Y."/>
            <person name="Ohtoshi R."/>
            <person name="Malay A.D."/>
            <person name="Moran D.A.P."/>
            <person name="Tomita M."/>
            <person name="Numata K."/>
            <person name="Arakawa K."/>
        </authorList>
    </citation>
    <scope>NUCLEOTIDE SEQUENCE</scope>
</reference>
<dbReference type="AlphaFoldDB" id="A0A8X6F5T1"/>
<dbReference type="EMBL" id="BMAO01021100">
    <property type="protein sequence ID" value="GFQ71813.1"/>
    <property type="molecule type" value="Genomic_DNA"/>
</dbReference>
<keyword evidence="1" id="KW-0812">Transmembrane</keyword>
<evidence type="ECO:0000313" key="3">
    <source>
        <dbReference type="Proteomes" id="UP000887116"/>
    </source>
</evidence>